<name>A0A0G0MT70_9BACT</name>
<keyword evidence="1" id="KW-1133">Transmembrane helix</keyword>
<protein>
    <recommendedName>
        <fullName evidence="4">Rod shape-determining protein MreD</fullName>
    </recommendedName>
</protein>
<accession>A0A0G0MT70</accession>
<feature type="transmembrane region" description="Helical" evidence="1">
    <location>
        <begin position="91"/>
        <end position="112"/>
    </location>
</feature>
<feature type="transmembrane region" description="Helical" evidence="1">
    <location>
        <begin position="124"/>
        <end position="147"/>
    </location>
</feature>
<feature type="transmembrane region" description="Helical" evidence="1">
    <location>
        <begin position="45"/>
        <end position="71"/>
    </location>
</feature>
<evidence type="ECO:0000313" key="2">
    <source>
        <dbReference type="EMBL" id="KKR06368.1"/>
    </source>
</evidence>
<organism evidence="2 3">
    <name type="scientific">candidate division WS6 bacterium GW2011_GWF2_39_15</name>
    <dbReference type="NCBI Taxonomy" id="1619100"/>
    <lineage>
        <taxon>Bacteria</taxon>
        <taxon>Candidatus Dojkabacteria</taxon>
    </lineage>
</organism>
<dbReference type="STRING" id="1619100.UT34_C0001G0408"/>
<dbReference type="AlphaFoldDB" id="A0A0G0MT70"/>
<comment type="caution">
    <text evidence="2">The sequence shown here is derived from an EMBL/GenBank/DDBJ whole genome shotgun (WGS) entry which is preliminary data.</text>
</comment>
<evidence type="ECO:0000256" key="1">
    <source>
        <dbReference type="SAM" id="Phobius"/>
    </source>
</evidence>
<keyword evidence="1" id="KW-0812">Transmembrane</keyword>
<keyword evidence="1" id="KW-0472">Membrane</keyword>
<reference evidence="2 3" key="1">
    <citation type="journal article" date="2015" name="Nature">
        <title>rRNA introns, odd ribosomes, and small enigmatic genomes across a large radiation of phyla.</title>
        <authorList>
            <person name="Brown C.T."/>
            <person name="Hug L.A."/>
            <person name="Thomas B.C."/>
            <person name="Sharon I."/>
            <person name="Castelle C.J."/>
            <person name="Singh A."/>
            <person name="Wilkins M.J."/>
            <person name="Williams K.H."/>
            <person name="Banfield J.F."/>
        </authorList>
    </citation>
    <scope>NUCLEOTIDE SEQUENCE [LARGE SCALE GENOMIC DNA]</scope>
</reference>
<proteinExistence type="predicted"/>
<dbReference type="Proteomes" id="UP000034799">
    <property type="component" value="Unassembled WGS sequence"/>
</dbReference>
<feature type="transmembrane region" description="Helical" evidence="1">
    <location>
        <begin position="6"/>
        <end position="33"/>
    </location>
</feature>
<dbReference type="EMBL" id="LBWK01000001">
    <property type="protein sequence ID" value="KKR06368.1"/>
    <property type="molecule type" value="Genomic_DNA"/>
</dbReference>
<evidence type="ECO:0008006" key="4">
    <source>
        <dbReference type="Google" id="ProtNLM"/>
    </source>
</evidence>
<gene>
    <name evidence="2" type="ORF">UT34_C0001G0408</name>
</gene>
<sequence>MTTVIIYIISLVFAPVINAFFLGLFQVNIFPVIALQMVKSNRVGYIYQLVFMVSVINDVVLHLPLGGTFVSLSFMFLLDWSFKRFLPAESFIVRSLTSIVLYFSFNLAITLFKGLSLGDRVKDLIGVNDIVNAFAGALLLALFSIILDQVRVYIGGSKTSNFIRF</sequence>
<evidence type="ECO:0000313" key="3">
    <source>
        <dbReference type="Proteomes" id="UP000034799"/>
    </source>
</evidence>